<sequence>MSRLPWDLATSPTLRSTSHGRPISHFRVFFFLHWRPHQSELPVLECFPWFQFSGMPPTYPCERFQSIVAERQTPAGIGQATGLLASSLFQKRYPGQCFNIAPWVVLGMVWASDIRLFGTWFFSFRLDFGLTKVEQGNPREFTPQGPRRVRTHPQGSFQSKPHSDFEGISRRHCSASPAPSSQHTRSEPVASIQASRVADSLQYWRIYVGYSTYRILGFYLRLMAWMKEAGQRDSQLNSTFHHAPGSCQTSVVLPIRSTQVISPCLVTCC</sequence>
<evidence type="ECO:0000256" key="1">
    <source>
        <dbReference type="SAM" id="MobiDB-lite"/>
    </source>
</evidence>
<gene>
    <name evidence="2" type="ORF">QBC40DRAFT_67052</name>
</gene>
<dbReference type="EMBL" id="MU863914">
    <property type="protein sequence ID" value="KAK4200849.1"/>
    <property type="molecule type" value="Genomic_DNA"/>
</dbReference>
<name>A0AAN6XHQ8_9PEZI</name>
<organism evidence="2 3">
    <name type="scientific">Triangularia verruculosa</name>
    <dbReference type="NCBI Taxonomy" id="2587418"/>
    <lineage>
        <taxon>Eukaryota</taxon>
        <taxon>Fungi</taxon>
        <taxon>Dikarya</taxon>
        <taxon>Ascomycota</taxon>
        <taxon>Pezizomycotina</taxon>
        <taxon>Sordariomycetes</taxon>
        <taxon>Sordariomycetidae</taxon>
        <taxon>Sordariales</taxon>
        <taxon>Podosporaceae</taxon>
        <taxon>Triangularia</taxon>
    </lineage>
</organism>
<dbReference type="AlphaFoldDB" id="A0AAN6XHQ8"/>
<protein>
    <submittedName>
        <fullName evidence="2">Uncharacterized protein</fullName>
    </submittedName>
</protein>
<reference evidence="2" key="2">
    <citation type="submission" date="2023-05" db="EMBL/GenBank/DDBJ databases">
        <authorList>
            <consortium name="Lawrence Berkeley National Laboratory"/>
            <person name="Steindorff A."/>
            <person name="Hensen N."/>
            <person name="Bonometti L."/>
            <person name="Westerberg I."/>
            <person name="Brannstrom I.O."/>
            <person name="Guillou S."/>
            <person name="Cros-Aarteil S."/>
            <person name="Calhoun S."/>
            <person name="Haridas S."/>
            <person name="Kuo A."/>
            <person name="Mondo S."/>
            <person name="Pangilinan J."/>
            <person name="Riley R."/>
            <person name="Labutti K."/>
            <person name="Andreopoulos B."/>
            <person name="Lipzen A."/>
            <person name="Chen C."/>
            <person name="Yanf M."/>
            <person name="Daum C."/>
            <person name="Ng V."/>
            <person name="Clum A."/>
            <person name="Ohm R."/>
            <person name="Martin F."/>
            <person name="Silar P."/>
            <person name="Natvig D."/>
            <person name="Lalanne C."/>
            <person name="Gautier V."/>
            <person name="Ament-Velasquez S.L."/>
            <person name="Kruys A."/>
            <person name="Hutchinson M.I."/>
            <person name="Powell A.J."/>
            <person name="Barry K."/>
            <person name="Miller A.N."/>
            <person name="Grigoriev I.V."/>
            <person name="Debuchy R."/>
            <person name="Gladieux P."/>
            <person name="Thoren M.H."/>
            <person name="Johannesson H."/>
        </authorList>
    </citation>
    <scope>NUCLEOTIDE SEQUENCE</scope>
    <source>
        <strain evidence="2">CBS 315.58</strain>
    </source>
</reference>
<evidence type="ECO:0000313" key="2">
    <source>
        <dbReference type="EMBL" id="KAK4200849.1"/>
    </source>
</evidence>
<accession>A0AAN6XHQ8</accession>
<dbReference type="Proteomes" id="UP001303160">
    <property type="component" value="Unassembled WGS sequence"/>
</dbReference>
<keyword evidence="3" id="KW-1185">Reference proteome</keyword>
<comment type="caution">
    <text evidence="2">The sequence shown here is derived from an EMBL/GenBank/DDBJ whole genome shotgun (WGS) entry which is preliminary data.</text>
</comment>
<proteinExistence type="predicted"/>
<feature type="region of interest" description="Disordered" evidence="1">
    <location>
        <begin position="137"/>
        <end position="189"/>
    </location>
</feature>
<evidence type="ECO:0000313" key="3">
    <source>
        <dbReference type="Proteomes" id="UP001303160"/>
    </source>
</evidence>
<reference evidence="2" key="1">
    <citation type="journal article" date="2023" name="Mol. Phylogenet. Evol.">
        <title>Genome-scale phylogeny and comparative genomics of the fungal order Sordariales.</title>
        <authorList>
            <person name="Hensen N."/>
            <person name="Bonometti L."/>
            <person name="Westerberg I."/>
            <person name="Brannstrom I.O."/>
            <person name="Guillou S."/>
            <person name="Cros-Aarteil S."/>
            <person name="Calhoun S."/>
            <person name="Haridas S."/>
            <person name="Kuo A."/>
            <person name="Mondo S."/>
            <person name="Pangilinan J."/>
            <person name="Riley R."/>
            <person name="LaButti K."/>
            <person name="Andreopoulos B."/>
            <person name="Lipzen A."/>
            <person name="Chen C."/>
            <person name="Yan M."/>
            <person name="Daum C."/>
            <person name="Ng V."/>
            <person name="Clum A."/>
            <person name="Steindorff A."/>
            <person name="Ohm R.A."/>
            <person name="Martin F."/>
            <person name="Silar P."/>
            <person name="Natvig D.O."/>
            <person name="Lalanne C."/>
            <person name="Gautier V."/>
            <person name="Ament-Velasquez S.L."/>
            <person name="Kruys A."/>
            <person name="Hutchinson M.I."/>
            <person name="Powell A.J."/>
            <person name="Barry K."/>
            <person name="Miller A.N."/>
            <person name="Grigoriev I.V."/>
            <person name="Debuchy R."/>
            <person name="Gladieux P."/>
            <person name="Hiltunen Thoren M."/>
            <person name="Johannesson H."/>
        </authorList>
    </citation>
    <scope>NUCLEOTIDE SEQUENCE</scope>
    <source>
        <strain evidence="2">CBS 315.58</strain>
    </source>
</reference>